<evidence type="ECO:0000256" key="4">
    <source>
        <dbReference type="ARBA" id="ARBA00022452"/>
    </source>
</evidence>
<keyword evidence="9" id="KW-0645">Protease</keyword>
<sequence length="445" mass="48588">MKRTARIALAIAGLLSTVPGQALTLQQAFEQARDYDAQLAAARAAAAGDQARARIAKSRLLPQVSASLTAGKQWTSTHYLSGLYPDSHDEYEPLNWSLNAQQALYAPADWRDWKKAEASARSSALWVKAQADDLLARVIKAYVQIVNAKAQIKVAQQDEARYGQVLKQAEAAFAQGQGTRTDIDDARAKRDQAHAERVRRQGELALALNQLALLTGKPVQADDIQPPPRAETLAEQVLKHPLDFWKKTQQRHNPEIHAMQAQIDAATLEVSRQQAGHLPTATVSLSRRKNKSDSETTIGREYDTTSALIQVSIPLYSGGGVSASVDAARADLQQTRARYQARLRELNQALTDSYLRIVHLRAQLAALLQTRHSAEQAVAATQKGLAAGTRNTIDLLNAQQDLSQVNGQLADTRAALLVQIGQLYALVYPANQALSQLLQLNSDGE</sequence>
<dbReference type="AlphaFoldDB" id="A0A1N6HGT4"/>
<dbReference type="NCBIfam" id="TIGR01844">
    <property type="entry name" value="type_I_sec_TolC"/>
    <property type="match status" value="1"/>
</dbReference>
<evidence type="ECO:0000256" key="3">
    <source>
        <dbReference type="ARBA" id="ARBA00022448"/>
    </source>
</evidence>
<dbReference type="GO" id="GO:0015288">
    <property type="term" value="F:porin activity"/>
    <property type="evidence" value="ECO:0007669"/>
    <property type="project" value="TreeGrafter"/>
</dbReference>
<keyword evidence="9" id="KW-0378">Hydrolase</keyword>
<dbReference type="GO" id="GO:0008233">
    <property type="term" value="F:peptidase activity"/>
    <property type="evidence" value="ECO:0007669"/>
    <property type="project" value="UniProtKB-KW"/>
</dbReference>
<dbReference type="Gene3D" id="1.20.1600.10">
    <property type="entry name" value="Outer membrane efflux proteins (OEP)"/>
    <property type="match status" value="1"/>
</dbReference>
<dbReference type="GO" id="GO:0015562">
    <property type="term" value="F:efflux transmembrane transporter activity"/>
    <property type="evidence" value="ECO:0007669"/>
    <property type="project" value="InterPro"/>
</dbReference>
<keyword evidence="8" id="KW-0732">Signal</keyword>
<evidence type="ECO:0000313" key="10">
    <source>
        <dbReference type="Proteomes" id="UP000198461"/>
    </source>
</evidence>
<keyword evidence="3" id="KW-0813">Transport</keyword>
<dbReference type="GO" id="GO:0009279">
    <property type="term" value="C:cell outer membrane"/>
    <property type="evidence" value="ECO:0007669"/>
    <property type="project" value="UniProtKB-SubCell"/>
</dbReference>
<keyword evidence="7" id="KW-0998">Cell outer membrane</keyword>
<accession>A0A1N6HGT4</accession>
<evidence type="ECO:0000256" key="7">
    <source>
        <dbReference type="ARBA" id="ARBA00023237"/>
    </source>
</evidence>
<dbReference type="GO" id="GO:1990281">
    <property type="term" value="C:efflux pump complex"/>
    <property type="evidence" value="ECO:0007669"/>
    <property type="project" value="TreeGrafter"/>
</dbReference>
<keyword evidence="10" id="KW-1185">Reference proteome</keyword>
<dbReference type="InterPro" id="IPR010130">
    <property type="entry name" value="T1SS_OMP_TolC"/>
</dbReference>
<dbReference type="GO" id="GO:0006508">
    <property type="term" value="P:proteolysis"/>
    <property type="evidence" value="ECO:0007669"/>
    <property type="project" value="UniProtKB-KW"/>
</dbReference>
<keyword evidence="6" id="KW-0472">Membrane</keyword>
<feature type="chain" id="PRO_5012319951" evidence="8">
    <location>
        <begin position="23"/>
        <end position="445"/>
    </location>
</feature>
<dbReference type="InterPro" id="IPR051906">
    <property type="entry name" value="TolC-like"/>
</dbReference>
<evidence type="ECO:0000256" key="6">
    <source>
        <dbReference type="ARBA" id="ARBA00023136"/>
    </source>
</evidence>
<dbReference type="PANTHER" id="PTHR30026:SF20">
    <property type="entry name" value="OUTER MEMBRANE PROTEIN TOLC"/>
    <property type="match status" value="1"/>
</dbReference>
<evidence type="ECO:0000256" key="5">
    <source>
        <dbReference type="ARBA" id="ARBA00022692"/>
    </source>
</evidence>
<dbReference type="OrthoDB" id="9813458at2"/>
<feature type="signal peptide" evidence="8">
    <location>
        <begin position="1"/>
        <end position="22"/>
    </location>
</feature>
<organism evidence="9 10">
    <name type="scientific">Sulfurivirga caldicuralii</name>
    <dbReference type="NCBI Taxonomy" id="364032"/>
    <lineage>
        <taxon>Bacteria</taxon>
        <taxon>Pseudomonadati</taxon>
        <taxon>Pseudomonadota</taxon>
        <taxon>Gammaproteobacteria</taxon>
        <taxon>Thiotrichales</taxon>
        <taxon>Piscirickettsiaceae</taxon>
        <taxon>Sulfurivirga</taxon>
    </lineage>
</organism>
<gene>
    <name evidence="9" type="ORF">SAMN05443662_1684</name>
</gene>
<evidence type="ECO:0000313" key="9">
    <source>
        <dbReference type="EMBL" id="SIO19031.1"/>
    </source>
</evidence>
<evidence type="ECO:0000256" key="1">
    <source>
        <dbReference type="ARBA" id="ARBA00004442"/>
    </source>
</evidence>
<dbReference type="SUPFAM" id="SSF56954">
    <property type="entry name" value="Outer membrane efflux proteins (OEP)"/>
    <property type="match status" value="1"/>
</dbReference>
<dbReference type="InterPro" id="IPR003423">
    <property type="entry name" value="OMP_efflux"/>
</dbReference>
<dbReference type="Pfam" id="PF02321">
    <property type="entry name" value="OEP"/>
    <property type="match status" value="2"/>
</dbReference>
<dbReference type="Proteomes" id="UP000198461">
    <property type="component" value="Unassembled WGS sequence"/>
</dbReference>
<dbReference type="EMBL" id="FSRE01000005">
    <property type="protein sequence ID" value="SIO19031.1"/>
    <property type="molecule type" value="Genomic_DNA"/>
</dbReference>
<reference evidence="10" key="1">
    <citation type="submission" date="2016-11" db="EMBL/GenBank/DDBJ databases">
        <authorList>
            <person name="Varghese N."/>
            <person name="Submissions S."/>
        </authorList>
    </citation>
    <scope>NUCLEOTIDE SEQUENCE [LARGE SCALE GENOMIC DNA]</scope>
    <source>
        <strain evidence="10">DSM 17737</strain>
    </source>
</reference>
<name>A0A1N6HGT4_9GAMM</name>
<proteinExistence type="inferred from homology"/>
<dbReference type="RefSeq" id="WP_074201958.1">
    <property type="nucleotide sequence ID" value="NZ_FSRE01000005.1"/>
</dbReference>
<dbReference type="PANTHER" id="PTHR30026">
    <property type="entry name" value="OUTER MEMBRANE PROTEIN TOLC"/>
    <property type="match status" value="1"/>
</dbReference>
<keyword evidence="4" id="KW-1134">Transmembrane beta strand</keyword>
<dbReference type="STRING" id="364032.SAMN05443662_1684"/>
<comment type="similarity">
    <text evidence="2">Belongs to the outer membrane factor (OMF) (TC 1.B.17) family.</text>
</comment>
<comment type="subcellular location">
    <subcellularLocation>
        <location evidence="1">Cell outer membrane</location>
    </subcellularLocation>
</comment>
<keyword evidence="5" id="KW-0812">Transmembrane</keyword>
<protein>
    <submittedName>
        <fullName evidence="9">Outer membrane protein, protease secretion system</fullName>
    </submittedName>
</protein>
<evidence type="ECO:0000256" key="2">
    <source>
        <dbReference type="ARBA" id="ARBA00007613"/>
    </source>
</evidence>
<evidence type="ECO:0000256" key="8">
    <source>
        <dbReference type="SAM" id="SignalP"/>
    </source>
</evidence>